<dbReference type="InterPro" id="IPR002347">
    <property type="entry name" value="SDR_fam"/>
</dbReference>
<dbReference type="Proteomes" id="UP000663831">
    <property type="component" value="Unassembled WGS sequence"/>
</dbReference>
<protein>
    <submittedName>
        <fullName evidence="1">Uncharacterized protein</fullName>
    </submittedName>
</protein>
<accession>A0A8H3DC76</accession>
<evidence type="ECO:0000313" key="1">
    <source>
        <dbReference type="EMBL" id="CAE6514319.1"/>
    </source>
</evidence>
<dbReference type="AlphaFoldDB" id="A0A8H3DC76"/>
<dbReference type="Gene3D" id="3.40.50.720">
    <property type="entry name" value="NAD(P)-binding Rossmann-like Domain"/>
    <property type="match status" value="1"/>
</dbReference>
<gene>
    <name evidence="1" type="ORF">RDB_LOCUS135149</name>
</gene>
<name>A0A8H3DC76_9AGAM</name>
<dbReference type="OrthoDB" id="5399006at2759"/>
<proteinExistence type="predicted"/>
<dbReference type="InterPro" id="IPR036291">
    <property type="entry name" value="NAD(P)-bd_dom_sf"/>
</dbReference>
<dbReference type="EMBL" id="CAJMWV010005675">
    <property type="protein sequence ID" value="CAE6514319.1"/>
    <property type="molecule type" value="Genomic_DNA"/>
</dbReference>
<organism evidence="1 2">
    <name type="scientific">Rhizoctonia solani</name>
    <dbReference type="NCBI Taxonomy" id="456999"/>
    <lineage>
        <taxon>Eukaryota</taxon>
        <taxon>Fungi</taxon>
        <taxon>Dikarya</taxon>
        <taxon>Basidiomycota</taxon>
        <taxon>Agaricomycotina</taxon>
        <taxon>Agaricomycetes</taxon>
        <taxon>Cantharellales</taxon>
        <taxon>Ceratobasidiaceae</taxon>
        <taxon>Rhizoctonia</taxon>
    </lineage>
</organism>
<dbReference type="PANTHER" id="PTHR43431:SF7">
    <property type="entry name" value="OXIDOREDUCTASE, SHORT CHAIN DEHYDROGENASE_REDUCTASE FAMILY (AFU_ORTHOLOGUE AFUA_5G14000)"/>
    <property type="match status" value="1"/>
</dbReference>
<reference evidence="1" key="1">
    <citation type="submission" date="2021-01" db="EMBL/GenBank/DDBJ databases">
        <authorList>
            <person name="Kaushik A."/>
        </authorList>
    </citation>
    <scope>NUCLEOTIDE SEQUENCE</scope>
    <source>
        <strain evidence="1">AG3-1AP</strain>
    </source>
</reference>
<dbReference type="Pfam" id="PF00106">
    <property type="entry name" value="adh_short"/>
    <property type="match status" value="1"/>
</dbReference>
<comment type="caution">
    <text evidence="1">The sequence shown here is derived from an EMBL/GenBank/DDBJ whole genome shotgun (WGS) entry which is preliminary data.</text>
</comment>
<dbReference type="PANTHER" id="PTHR43431">
    <property type="entry name" value="OXIDOREDUCTASE, SHORT CHAIN DEHYDROGENASE/REDUCTASE FAMILY (AFU_ORTHOLOGUE AFUA_5G14000)"/>
    <property type="match status" value="1"/>
</dbReference>
<dbReference type="SUPFAM" id="SSF51735">
    <property type="entry name" value="NAD(P)-binding Rossmann-fold domains"/>
    <property type="match status" value="1"/>
</dbReference>
<sequence length="278" mass="30348">MSTQAPICVVAGVGNGSGTGAAAARAFANNGYSVALIARNPEHLKNIADEICANGHDAAGFPVTSYTYEHIHGAFDEIKKHWPNREIRVTVWNVAHNVRRPFLEITEQIVQDSVQTNIVAAFAFARESILAFKDLELNKHGKRGALIFTSATAAWRGNTTTSAFSAGKHGERALAQSLNKEFGPQNIHVSNVIIDGPILNGRLEKLATDKSILDNEDLRLDPASIAAGYVYIAHQDRTAWTFELDRGSARTRKVVKSAGMAPEWLVTLLVSYVRLKFN</sequence>
<evidence type="ECO:0000313" key="2">
    <source>
        <dbReference type="Proteomes" id="UP000663831"/>
    </source>
</evidence>